<dbReference type="EMBL" id="JWZX01002746">
    <property type="protein sequence ID" value="KOO27200.1"/>
    <property type="molecule type" value="Genomic_DNA"/>
</dbReference>
<comment type="function">
    <text evidence="6">Common component of the spliceosome and rRNA processing machinery.</text>
</comment>
<keyword evidence="3 6" id="KW-0694">RNA-binding</keyword>
<gene>
    <name evidence="9" type="ORF">Ctob_003092</name>
</gene>
<evidence type="ECO:0000256" key="3">
    <source>
        <dbReference type="ARBA" id="ARBA00022884"/>
    </source>
</evidence>
<evidence type="ECO:0000256" key="1">
    <source>
        <dbReference type="ARBA" id="ARBA00004604"/>
    </source>
</evidence>
<sequence length="157" mass="17191">MSDKKEKKEKKEKRKREEDEGDSDDDGPKKIRLVSPIANPLADKKLLKKVLKCVKAAAKEKAIRRGVKEVVKALKKGESGLSIIAGDISPIEVIAHVPILCEEKNIAYVYVPSKEDLGAASLTKRPTSIVMITSKPAYADAYAECEKAMRAVLPSFG</sequence>
<dbReference type="GO" id="GO:0000398">
    <property type="term" value="P:mRNA splicing, via spliceosome"/>
    <property type="evidence" value="ECO:0007669"/>
    <property type="project" value="UniProtKB-UniRule"/>
</dbReference>
<proteinExistence type="inferred from homology"/>
<evidence type="ECO:0000313" key="10">
    <source>
        <dbReference type="Proteomes" id="UP000037460"/>
    </source>
</evidence>
<dbReference type="Gene3D" id="3.30.1330.30">
    <property type="match status" value="1"/>
</dbReference>
<keyword evidence="10" id="KW-1185">Reference proteome</keyword>
<comment type="function">
    <text evidence="6">Required for ribosome biogenesis. Part of a complex which catalyzes pseudouridylation of rRNA. This involves the isomerization of uridine such that the ribose is subsequently attached to C5, instead of the normal N1. Pseudouridine ('psi') residues may serve to stabilize the conformation of rRNAs.</text>
</comment>
<accession>A0A0M0JL33</accession>
<evidence type="ECO:0000259" key="8">
    <source>
        <dbReference type="Pfam" id="PF01248"/>
    </source>
</evidence>
<feature type="domain" description="Ribosomal protein eL8/eL30/eS12/Gadd45" evidence="8">
    <location>
        <begin position="49"/>
        <end position="136"/>
    </location>
</feature>
<evidence type="ECO:0000256" key="5">
    <source>
        <dbReference type="ARBA" id="ARBA00023274"/>
    </source>
</evidence>
<dbReference type="PANTHER" id="PTHR23105">
    <property type="entry name" value="RIBOSOMAL PROTEIN L7AE FAMILY MEMBER"/>
    <property type="match status" value="1"/>
</dbReference>
<feature type="region of interest" description="Disordered" evidence="7">
    <location>
        <begin position="1"/>
        <end position="32"/>
    </location>
</feature>
<dbReference type="InterPro" id="IPR029064">
    <property type="entry name" value="Ribosomal_eL30-like_sf"/>
</dbReference>
<dbReference type="PRINTS" id="PR00883">
    <property type="entry name" value="NUCLEARHMG"/>
</dbReference>
<dbReference type="InterPro" id="IPR018492">
    <property type="entry name" value="Ribosomal_eL8/Nhp2"/>
</dbReference>
<name>A0A0M0JL33_9EUKA</name>
<reference evidence="10" key="1">
    <citation type="journal article" date="2015" name="PLoS Genet.">
        <title>Genome Sequence and Transcriptome Analyses of Chrysochromulina tobin: Metabolic Tools for Enhanced Algal Fitness in the Prominent Order Prymnesiales (Haptophyceae).</title>
        <authorList>
            <person name="Hovde B.T."/>
            <person name="Deodato C.R."/>
            <person name="Hunsperger H.M."/>
            <person name="Ryken S.A."/>
            <person name="Yost W."/>
            <person name="Jha R.K."/>
            <person name="Patterson J."/>
            <person name="Monnat R.J. Jr."/>
            <person name="Barlow S.B."/>
            <person name="Starkenburg S.R."/>
            <person name="Cattolico R.A."/>
        </authorList>
    </citation>
    <scope>NUCLEOTIDE SEQUENCE</scope>
    <source>
        <strain evidence="10">CCMP291</strain>
    </source>
</reference>
<dbReference type="InterPro" id="IPR004038">
    <property type="entry name" value="Ribosomal_eL8/eL30/eS12/Gad45"/>
</dbReference>
<keyword evidence="4 6" id="KW-0539">Nucleus</keyword>
<comment type="caution">
    <text evidence="9">The sequence shown here is derived from an EMBL/GenBank/DDBJ whole genome shotgun (WGS) entry which is preliminary data.</text>
</comment>
<dbReference type="OrthoDB" id="5364946at2759"/>
<dbReference type="GO" id="GO:0031429">
    <property type="term" value="C:box H/ACA snoRNP complex"/>
    <property type="evidence" value="ECO:0007669"/>
    <property type="project" value="UniProtKB-UniRule"/>
</dbReference>
<evidence type="ECO:0000313" key="9">
    <source>
        <dbReference type="EMBL" id="KOO27200.1"/>
    </source>
</evidence>
<evidence type="ECO:0000256" key="4">
    <source>
        <dbReference type="ARBA" id="ARBA00023242"/>
    </source>
</evidence>
<dbReference type="Proteomes" id="UP000037460">
    <property type="component" value="Unassembled WGS sequence"/>
</dbReference>
<dbReference type="SUPFAM" id="SSF55315">
    <property type="entry name" value="L30e-like"/>
    <property type="match status" value="1"/>
</dbReference>
<keyword evidence="5 6" id="KW-0687">Ribonucleoprotein</keyword>
<dbReference type="GO" id="GO:0031120">
    <property type="term" value="P:snRNA pseudouridine synthesis"/>
    <property type="evidence" value="ECO:0007669"/>
    <property type="project" value="UniProtKB-UniRule"/>
</dbReference>
<dbReference type="Pfam" id="PF01248">
    <property type="entry name" value="Ribosomal_L7Ae"/>
    <property type="match status" value="1"/>
</dbReference>
<evidence type="ECO:0000256" key="7">
    <source>
        <dbReference type="SAM" id="MobiDB-lite"/>
    </source>
</evidence>
<dbReference type="InterPro" id="IPR002415">
    <property type="entry name" value="H/ACA_rnp_Nhp2-like"/>
</dbReference>
<dbReference type="GO" id="GO:0003723">
    <property type="term" value="F:RNA binding"/>
    <property type="evidence" value="ECO:0007669"/>
    <property type="project" value="UniProtKB-UniRule"/>
</dbReference>
<organism evidence="9 10">
    <name type="scientific">Chrysochromulina tobinii</name>
    <dbReference type="NCBI Taxonomy" id="1460289"/>
    <lineage>
        <taxon>Eukaryota</taxon>
        <taxon>Haptista</taxon>
        <taxon>Haptophyta</taxon>
        <taxon>Prymnesiophyceae</taxon>
        <taxon>Prymnesiales</taxon>
        <taxon>Chrysochromulinaceae</taxon>
        <taxon>Chrysochromulina</taxon>
    </lineage>
</organism>
<comment type="similarity">
    <text evidence="2 6">Belongs to the eukaryotic ribosomal protein eL8 family.</text>
</comment>
<protein>
    <recommendedName>
        <fullName evidence="6">H/ACA ribonucleoprotein complex subunit 2</fullName>
    </recommendedName>
    <alternativeName>
        <fullName evidence="6">Nucleolar protein family A member 2</fullName>
    </alternativeName>
</protein>
<evidence type="ECO:0000256" key="6">
    <source>
        <dbReference type="RuleBase" id="RU366039"/>
    </source>
</evidence>
<comment type="subcellular location">
    <subcellularLocation>
        <location evidence="1 6">Nucleus</location>
        <location evidence="1 6">Nucleolus</location>
    </subcellularLocation>
</comment>
<dbReference type="AlphaFoldDB" id="A0A0M0JL33"/>
<dbReference type="InterPro" id="IPR050257">
    <property type="entry name" value="eL8/uL1-like"/>
</dbReference>
<evidence type="ECO:0000256" key="2">
    <source>
        <dbReference type="ARBA" id="ARBA00007337"/>
    </source>
</evidence>
<dbReference type="PRINTS" id="PR00881">
    <property type="entry name" value="L7ARS6FAMILY"/>
</dbReference>